<evidence type="ECO:0000256" key="2">
    <source>
        <dbReference type="ARBA" id="ARBA00022448"/>
    </source>
</evidence>
<dbReference type="InterPro" id="IPR013563">
    <property type="entry name" value="Oligopep_ABC_C"/>
</dbReference>
<dbReference type="GO" id="GO:0055085">
    <property type="term" value="P:transmembrane transport"/>
    <property type="evidence" value="ECO:0007669"/>
    <property type="project" value="UniProtKB-ARBA"/>
</dbReference>
<evidence type="ECO:0000256" key="4">
    <source>
        <dbReference type="ARBA" id="ARBA00022840"/>
    </source>
</evidence>
<dbReference type="GO" id="GO:0016887">
    <property type="term" value="F:ATP hydrolysis activity"/>
    <property type="evidence" value="ECO:0007669"/>
    <property type="project" value="InterPro"/>
</dbReference>
<keyword evidence="2" id="KW-0813">Transport</keyword>
<dbReference type="InterPro" id="IPR050319">
    <property type="entry name" value="ABC_transp_ATP-bind"/>
</dbReference>
<dbReference type="InterPro" id="IPR003439">
    <property type="entry name" value="ABC_transporter-like_ATP-bd"/>
</dbReference>
<feature type="region of interest" description="Disordered" evidence="5">
    <location>
        <begin position="263"/>
        <end position="282"/>
    </location>
</feature>
<gene>
    <name evidence="7" type="ORF">A7K91_00910</name>
</gene>
<evidence type="ECO:0000256" key="3">
    <source>
        <dbReference type="ARBA" id="ARBA00022741"/>
    </source>
</evidence>
<dbReference type="GO" id="GO:0005524">
    <property type="term" value="F:ATP binding"/>
    <property type="evidence" value="ECO:0007669"/>
    <property type="project" value="UniProtKB-KW"/>
</dbReference>
<dbReference type="RefSeq" id="WP_068687080.1">
    <property type="nucleotide sequence ID" value="NZ_LYPA01000080.1"/>
</dbReference>
<proteinExistence type="inferred from homology"/>
<dbReference type="STRING" id="1844972.A7K91_00910"/>
<dbReference type="CDD" id="cd03257">
    <property type="entry name" value="ABC_NikE_OppD_transporters"/>
    <property type="match status" value="1"/>
</dbReference>
<reference evidence="7 8" key="1">
    <citation type="submission" date="2016-05" db="EMBL/GenBank/DDBJ databases">
        <title>Paenibacillus oryzae. sp. nov., isolated from the rice root.</title>
        <authorList>
            <person name="Zhang J."/>
            <person name="Zhang X."/>
        </authorList>
    </citation>
    <scope>NUCLEOTIDE SEQUENCE [LARGE SCALE GENOMIC DNA]</scope>
    <source>
        <strain evidence="7 8">1DrF-4</strain>
    </source>
</reference>
<dbReference type="AlphaFoldDB" id="A0A1A5Y9C1"/>
<dbReference type="NCBIfam" id="TIGR01727">
    <property type="entry name" value="oligo_HPY"/>
    <property type="match status" value="1"/>
</dbReference>
<feature type="domain" description="ABC transporter" evidence="6">
    <location>
        <begin position="15"/>
        <end position="265"/>
    </location>
</feature>
<comment type="similarity">
    <text evidence="1">Belongs to the ABC transporter superfamily.</text>
</comment>
<keyword evidence="8" id="KW-1185">Reference proteome</keyword>
<dbReference type="OrthoDB" id="9802264at2"/>
<keyword evidence="4" id="KW-0067">ATP-binding</keyword>
<dbReference type="InterPro" id="IPR003593">
    <property type="entry name" value="AAA+_ATPase"/>
</dbReference>
<dbReference type="Pfam" id="PF08352">
    <property type="entry name" value="oligo_HPY"/>
    <property type="match status" value="1"/>
</dbReference>
<comment type="caution">
    <text evidence="7">The sequence shown here is derived from an EMBL/GenBank/DDBJ whole genome shotgun (WGS) entry which is preliminary data.</text>
</comment>
<dbReference type="FunFam" id="3.40.50.300:FF:000016">
    <property type="entry name" value="Oligopeptide ABC transporter ATP-binding component"/>
    <property type="match status" value="1"/>
</dbReference>
<dbReference type="SMART" id="SM00382">
    <property type="entry name" value="AAA"/>
    <property type="match status" value="1"/>
</dbReference>
<dbReference type="NCBIfam" id="NF008453">
    <property type="entry name" value="PRK11308.1"/>
    <property type="match status" value="1"/>
</dbReference>
<dbReference type="PANTHER" id="PTHR43776:SF7">
    <property type="entry name" value="D,D-DIPEPTIDE TRANSPORT ATP-BINDING PROTEIN DDPF-RELATED"/>
    <property type="match status" value="1"/>
</dbReference>
<dbReference type="PROSITE" id="PS00211">
    <property type="entry name" value="ABC_TRANSPORTER_1"/>
    <property type="match status" value="1"/>
</dbReference>
<dbReference type="PROSITE" id="PS50893">
    <property type="entry name" value="ABC_TRANSPORTER_2"/>
    <property type="match status" value="1"/>
</dbReference>
<evidence type="ECO:0000313" key="7">
    <source>
        <dbReference type="EMBL" id="OBR62221.1"/>
    </source>
</evidence>
<dbReference type="GO" id="GO:0015833">
    <property type="term" value="P:peptide transport"/>
    <property type="evidence" value="ECO:0007669"/>
    <property type="project" value="InterPro"/>
</dbReference>
<protein>
    <submittedName>
        <fullName evidence="7">Peptide ABC transporter substrate-binding protein</fullName>
    </submittedName>
</protein>
<dbReference type="PANTHER" id="PTHR43776">
    <property type="entry name" value="TRANSPORT ATP-BINDING PROTEIN"/>
    <property type="match status" value="1"/>
</dbReference>
<dbReference type="Proteomes" id="UP000092024">
    <property type="component" value="Unassembled WGS sequence"/>
</dbReference>
<dbReference type="Gene3D" id="3.40.50.300">
    <property type="entry name" value="P-loop containing nucleotide triphosphate hydrolases"/>
    <property type="match status" value="1"/>
</dbReference>
<evidence type="ECO:0000313" key="8">
    <source>
        <dbReference type="Proteomes" id="UP000092024"/>
    </source>
</evidence>
<dbReference type="InterPro" id="IPR027417">
    <property type="entry name" value="P-loop_NTPase"/>
</dbReference>
<evidence type="ECO:0000259" key="6">
    <source>
        <dbReference type="PROSITE" id="PS50893"/>
    </source>
</evidence>
<dbReference type="InterPro" id="IPR017871">
    <property type="entry name" value="ABC_transporter-like_CS"/>
</dbReference>
<accession>A0A1A5Y9C1</accession>
<keyword evidence="3" id="KW-0547">Nucleotide-binding</keyword>
<evidence type="ECO:0000256" key="5">
    <source>
        <dbReference type="SAM" id="MobiDB-lite"/>
    </source>
</evidence>
<sequence>MGGHHDSERNGGPLLKVDGLKKHYPVRSGLFGRNTGQVKAVDGVSFRLEQGRTLGIIGESGSGKSTMGRLILQLEKPTEGGVTFQGRELTGMTERQLRPMRTDMQIVFQDPYSSLNPRKRVGDQLGEPIRVHRLLEGAAVEKRVQELLEIVGLSGHYRNRFPHEFSGGQRQRIGIARALALNPKLIVCDEPVSALDVSIQAQILNLLKDLQGELGLTYLFIAHGLGAVDYISDEIGVMYLGKLVEIGDSARLFGSPRHPYTAALLASNPPGSPHDRRREESVLQGDIPSPLHPPAGCRFHTRCPYAQKRCGTEEPVLTGEGSHKVACHYPLH</sequence>
<name>A0A1A5Y9C1_9BACL</name>
<dbReference type="EMBL" id="LYPA01000080">
    <property type="protein sequence ID" value="OBR62221.1"/>
    <property type="molecule type" value="Genomic_DNA"/>
</dbReference>
<dbReference type="SUPFAM" id="SSF52540">
    <property type="entry name" value="P-loop containing nucleoside triphosphate hydrolases"/>
    <property type="match status" value="1"/>
</dbReference>
<organism evidence="7 8">
    <name type="scientific">Paenibacillus oryzae</name>
    <dbReference type="NCBI Taxonomy" id="1844972"/>
    <lineage>
        <taxon>Bacteria</taxon>
        <taxon>Bacillati</taxon>
        <taxon>Bacillota</taxon>
        <taxon>Bacilli</taxon>
        <taxon>Bacillales</taxon>
        <taxon>Paenibacillaceae</taxon>
        <taxon>Paenibacillus</taxon>
    </lineage>
</organism>
<evidence type="ECO:0000256" key="1">
    <source>
        <dbReference type="ARBA" id="ARBA00005417"/>
    </source>
</evidence>
<dbReference type="Pfam" id="PF00005">
    <property type="entry name" value="ABC_tran"/>
    <property type="match status" value="1"/>
</dbReference>